<comment type="caution">
    <text evidence="1">The sequence shown here is derived from an EMBL/GenBank/DDBJ whole genome shotgun (WGS) entry which is preliminary data.</text>
</comment>
<dbReference type="AlphaFoldDB" id="A0A4Q0PPF2"/>
<dbReference type="Proteomes" id="UP000290608">
    <property type="component" value="Unassembled WGS sequence"/>
</dbReference>
<evidence type="ECO:0000313" key="1">
    <source>
        <dbReference type="EMBL" id="RXG32363.1"/>
    </source>
</evidence>
<accession>A0A4Q0PPF2</accession>
<evidence type="ECO:0000313" key="2">
    <source>
        <dbReference type="Proteomes" id="UP000290608"/>
    </source>
</evidence>
<organism evidence="1 2">
    <name type="scientific">Leeuwenhoekiella marinoflava</name>
    <dbReference type="NCBI Taxonomy" id="988"/>
    <lineage>
        <taxon>Bacteria</taxon>
        <taxon>Pseudomonadati</taxon>
        <taxon>Bacteroidota</taxon>
        <taxon>Flavobacteriia</taxon>
        <taxon>Flavobacteriales</taxon>
        <taxon>Flavobacteriaceae</taxon>
        <taxon>Leeuwenhoekiella</taxon>
    </lineage>
</organism>
<protein>
    <submittedName>
        <fullName evidence="1">Uncharacterized protein</fullName>
    </submittedName>
</protein>
<dbReference type="EMBL" id="QOVL01000004">
    <property type="protein sequence ID" value="RXG32363.1"/>
    <property type="molecule type" value="Genomic_DNA"/>
</dbReference>
<gene>
    <name evidence="1" type="ORF">DSL99_1169</name>
</gene>
<name>A0A4Q0PPF2_9FLAO</name>
<sequence length="145" mass="17556">MESFRINARDNLLLEIIAYQIATDQSDYFNRYKRSLHLYESYLFEKLFKMKRASNNLIEGILKRNKFKFLNSSRDTFFKMETHTISNYKGHSIKKYENQKFEVLLNYLNQLENKALQKALFDQLTRINQFVNGLETYHLNRSYVE</sequence>
<proteinExistence type="predicted"/>
<dbReference type="RefSeq" id="WP_073097792.1">
    <property type="nucleotide sequence ID" value="NZ_QOVL01000004.1"/>
</dbReference>
<reference evidence="1 2" key="1">
    <citation type="submission" date="2018-07" db="EMBL/GenBank/DDBJ databases">
        <title>Leeuwenhoekiella genomics.</title>
        <authorList>
            <person name="Tahon G."/>
            <person name="Willems A."/>
        </authorList>
    </citation>
    <scope>NUCLEOTIDE SEQUENCE [LARGE SCALE GENOMIC DNA]</scope>
    <source>
        <strain evidence="1 2">LMG 1345</strain>
    </source>
</reference>
<dbReference type="STRING" id="1122159.SAMN02745246_00990"/>